<protein>
    <recommendedName>
        <fullName evidence="4">AAA+ ATPase domain-containing protein</fullName>
    </recommendedName>
</protein>
<feature type="region of interest" description="Disordered" evidence="3">
    <location>
        <begin position="760"/>
        <end position="799"/>
    </location>
</feature>
<feature type="domain" description="AAA+ ATPase" evidence="4">
    <location>
        <begin position="232"/>
        <end position="363"/>
    </location>
</feature>
<dbReference type="InterPro" id="IPR029067">
    <property type="entry name" value="CDC48_domain_2-like_sf"/>
</dbReference>
<name>A0ABR2KGJ9_9EUKA</name>
<dbReference type="InterPro" id="IPR041569">
    <property type="entry name" value="AAA_lid_3"/>
</dbReference>
<evidence type="ECO:0000259" key="4">
    <source>
        <dbReference type="SMART" id="SM00382"/>
    </source>
</evidence>
<organism evidence="5 6">
    <name type="scientific">Tritrichomonas musculus</name>
    <dbReference type="NCBI Taxonomy" id="1915356"/>
    <lineage>
        <taxon>Eukaryota</taxon>
        <taxon>Metamonada</taxon>
        <taxon>Parabasalia</taxon>
        <taxon>Tritrichomonadida</taxon>
        <taxon>Tritrichomonadidae</taxon>
        <taxon>Tritrichomonas</taxon>
    </lineage>
</organism>
<keyword evidence="2" id="KW-0067">ATP-binding</keyword>
<accession>A0ABR2KGJ9</accession>
<dbReference type="Proteomes" id="UP001470230">
    <property type="component" value="Unassembled WGS sequence"/>
</dbReference>
<dbReference type="InterPro" id="IPR050168">
    <property type="entry name" value="AAA_ATPase_domain"/>
</dbReference>
<evidence type="ECO:0000313" key="5">
    <source>
        <dbReference type="EMBL" id="KAK8890264.1"/>
    </source>
</evidence>
<reference evidence="5 6" key="1">
    <citation type="submission" date="2024-04" db="EMBL/GenBank/DDBJ databases">
        <title>Tritrichomonas musculus Genome.</title>
        <authorList>
            <person name="Alves-Ferreira E."/>
            <person name="Grigg M."/>
            <person name="Lorenzi H."/>
            <person name="Galac M."/>
        </authorList>
    </citation>
    <scope>NUCLEOTIDE SEQUENCE [LARGE SCALE GENOMIC DNA]</scope>
    <source>
        <strain evidence="5 6">EAF2021</strain>
    </source>
</reference>
<feature type="compositionally biased region" description="Basic and acidic residues" evidence="3">
    <location>
        <begin position="774"/>
        <end position="787"/>
    </location>
</feature>
<dbReference type="Pfam" id="PF00004">
    <property type="entry name" value="AAA"/>
    <property type="match status" value="2"/>
</dbReference>
<dbReference type="PANTHER" id="PTHR23077:SF171">
    <property type="entry name" value="NUCLEAR VALOSIN-CONTAINING PROTEIN-LIKE"/>
    <property type="match status" value="1"/>
</dbReference>
<evidence type="ECO:0000256" key="3">
    <source>
        <dbReference type="SAM" id="MobiDB-lite"/>
    </source>
</evidence>
<feature type="domain" description="AAA+ ATPase" evidence="4">
    <location>
        <begin position="502"/>
        <end position="639"/>
    </location>
</feature>
<dbReference type="InterPro" id="IPR003960">
    <property type="entry name" value="ATPase_AAA_CS"/>
</dbReference>
<dbReference type="Gene3D" id="3.10.330.10">
    <property type="match status" value="1"/>
</dbReference>
<evidence type="ECO:0000256" key="1">
    <source>
        <dbReference type="ARBA" id="ARBA00022741"/>
    </source>
</evidence>
<gene>
    <name evidence="5" type="ORF">M9Y10_035036</name>
</gene>
<sequence>MAQIQGNTEQKWIKFNVDSSLNNDAFSVAVNKSDYHYYPDQPVMLRYKSKYAIAGIVSSTNCVQGNIILSSDIRSNLGVKDNDSICIHPAEEVQMCTKAIILPIKQSLEKLAEEGINVKDIQYETTIKNYFSSRNKNTHVLKGNSFSIPIDSKQPPNMIRFMIVDVQPHEYASINMRTEIFTNGDPVDENAGAKLVTYDDIGGIDQQLKLIRELIEYPLMFPKAFANMQIPPPKGVLMYGPRGCGKTLIARAIANETNVLMQVVNAPKFLASSADDKKKTLEQIFEIAQEDHPSIIFIDEIESIAMTRDKIPGNKDVIALFNLIDELPTDVIILGATNRPDLVDASLRRFARFDHEIEFSVPDEIGRKQIFKIHTGLKNVEDKKLTKEQMDLLNELVKISQGYVGADIAAICTEAAINCIRERINLGKDPNTLEQKDIKFEHYEQAFKTSKGPSSMRDSFVEVPQTKFSHIGGLEDVKKELIKTVEYPLNYPGLFRIFNREPSRGILFYGPPGCGKTLLAKAIASECHANFLSVKGPELLSMWVGESESNVRNIFNKARQASPCIIFFDELDSITSKRGRNNDSGVSDRVINQLLTELDGIESRKSIFVIGATNRPDMIDPAVIRPGRLDQLIYIPLPDQAARLSILKGGNKIPEYYDPSVNLEEIAAKTVNYTGADVSEIVNKATRYAIDSTIEIYKQREQAKLEALKKDEVPPPDDNSPYKIRQEHFDEAFKNTSPSLSPEDIAEYKKIEQKFSKRRGISDSIFDLPKGPKKKDGNNDNNNDKKGPSNNDDNDDIFE</sequence>
<dbReference type="Gene3D" id="3.40.50.300">
    <property type="entry name" value="P-loop containing nucleotide triphosphate hydrolases"/>
    <property type="match status" value="2"/>
</dbReference>
<comment type="caution">
    <text evidence="5">The sequence shown here is derived from an EMBL/GenBank/DDBJ whole genome shotgun (WGS) entry which is preliminary data.</text>
</comment>
<dbReference type="CDD" id="cd19511">
    <property type="entry name" value="RecA-like_CDC48_r2-like"/>
    <property type="match status" value="1"/>
</dbReference>
<dbReference type="SUPFAM" id="SSF54585">
    <property type="entry name" value="Cdc48 domain 2-like"/>
    <property type="match status" value="1"/>
</dbReference>
<dbReference type="InterPro" id="IPR003593">
    <property type="entry name" value="AAA+_ATPase"/>
</dbReference>
<dbReference type="InterPro" id="IPR003959">
    <property type="entry name" value="ATPase_AAA_core"/>
</dbReference>
<evidence type="ECO:0000313" key="6">
    <source>
        <dbReference type="Proteomes" id="UP001470230"/>
    </source>
</evidence>
<proteinExistence type="predicted"/>
<dbReference type="InterPro" id="IPR027417">
    <property type="entry name" value="P-loop_NTPase"/>
</dbReference>
<dbReference type="SUPFAM" id="SSF52540">
    <property type="entry name" value="P-loop containing nucleoside triphosphate hydrolases"/>
    <property type="match status" value="2"/>
</dbReference>
<dbReference type="EMBL" id="JAPFFF010000005">
    <property type="protein sequence ID" value="KAK8890264.1"/>
    <property type="molecule type" value="Genomic_DNA"/>
</dbReference>
<dbReference type="SMART" id="SM00382">
    <property type="entry name" value="AAA"/>
    <property type="match status" value="2"/>
</dbReference>
<dbReference type="PANTHER" id="PTHR23077">
    <property type="entry name" value="AAA-FAMILY ATPASE"/>
    <property type="match status" value="1"/>
</dbReference>
<keyword evidence="1" id="KW-0547">Nucleotide-binding</keyword>
<evidence type="ECO:0000256" key="2">
    <source>
        <dbReference type="ARBA" id="ARBA00022840"/>
    </source>
</evidence>
<keyword evidence="6" id="KW-1185">Reference proteome</keyword>
<dbReference type="Pfam" id="PF17862">
    <property type="entry name" value="AAA_lid_3"/>
    <property type="match status" value="2"/>
</dbReference>
<dbReference type="Gene3D" id="1.10.8.60">
    <property type="match status" value="2"/>
</dbReference>
<dbReference type="PROSITE" id="PS00674">
    <property type="entry name" value="AAA"/>
    <property type="match status" value="2"/>
</dbReference>